<dbReference type="GO" id="GO:0005829">
    <property type="term" value="C:cytosol"/>
    <property type="evidence" value="ECO:0007669"/>
    <property type="project" value="UniProtKB-SubCell"/>
</dbReference>
<feature type="compositionally biased region" description="Polar residues" evidence="12">
    <location>
        <begin position="651"/>
        <end position="669"/>
    </location>
</feature>
<evidence type="ECO:0000313" key="15">
    <source>
        <dbReference type="Proteomes" id="UP001519460"/>
    </source>
</evidence>
<dbReference type="Gene3D" id="3.10.20.90">
    <property type="entry name" value="Phosphatidylinositol 3-kinase Catalytic Subunit, Chain A, domain 1"/>
    <property type="match status" value="1"/>
</dbReference>
<dbReference type="EMBL" id="JACVVK020000406">
    <property type="protein sequence ID" value="KAK7475429.1"/>
    <property type="molecule type" value="Genomic_DNA"/>
</dbReference>
<keyword evidence="6" id="KW-0964">Secreted</keyword>
<evidence type="ECO:0000256" key="9">
    <source>
        <dbReference type="ARBA" id="ARBA00023186"/>
    </source>
</evidence>
<feature type="compositionally biased region" description="Low complexity" evidence="12">
    <location>
        <begin position="670"/>
        <end position="681"/>
    </location>
</feature>
<evidence type="ECO:0000256" key="6">
    <source>
        <dbReference type="ARBA" id="ARBA00022525"/>
    </source>
</evidence>
<evidence type="ECO:0000256" key="2">
    <source>
        <dbReference type="ARBA" id="ARBA00004514"/>
    </source>
</evidence>
<dbReference type="GO" id="GO:0005576">
    <property type="term" value="C:extracellular region"/>
    <property type="evidence" value="ECO:0007669"/>
    <property type="project" value="UniProtKB-SubCell"/>
</dbReference>
<feature type="region of interest" description="Disordered" evidence="12">
    <location>
        <begin position="1104"/>
        <end position="1132"/>
    </location>
</feature>
<keyword evidence="4" id="KW-0813">Transport</keyword>
<dbReference type="InterPro" id="IPR029071">
    <property type="entry name" value="Ubiquitin-like_domsf"/>
</dbReference>
<evidence type="ECO:0000256" key="4">
    <source>
        <dbReference type="ARBA" id="ARBA00022448"/>
    </source>
</evidence>
<feature type="compositionally biased region" description="Basic and acidic residues" evidence="12">
    <location>
        <begin position="1038"/>
        <end position="1050"/>
    </location>
</feature>
<comment type="subcellular location">
    <subcellularLocation>
        <location evidence="2">Cytoplasm</location>
        <location evidence="2">Cytosol</location>
    </subcellularLocation>
    <subcellularLocation>
        <location evidence="1">Nucleus</location>
    </subcellularLocation>
    <subcellularLocation>
        <location evidence="3">Secreted</location>
        <location evidence="3">Extracellular exosome</location>
    </subcellularLocation>
</comment>
<dbReference type="Pfam" id="PF12057">
    <property type="entry name" value="BAG6"/>
    <property type="match status" value="1"/>
</dbReference>
<reference evidence="14 15" key="1">
    <citation type="journal article" date="2023" name="Sci. Data">
        <title>Genome assembly of the Korean intertidal mud-creeper Batillaria attramentaria.</title>
        <authorList>
            <person name="Patra A.K."/>
            <person name="Ho P.T."/>
            <person name="Jun S."/>
            <person name="Lee S.J."/>
            <person name="Kim Y."/>
            <person name="Won Y.J."/>
        </authorList>
    </citation>
    <scope>NUCLEOTIDE SEQUENCE [LARGE SCALE GENOMIC DNA]</scope>
    <source>
        <strain evidence="14">Wonlab-2016</strain>
    </source>
</reference>
<dbReference type="AlphaFoldDB" id="A0ABD0JKA3"/>
<dbReference type="Proteomes" id="UP001519460">
    <property type="component" value="Unassembled WGS sequence"/>
</dbReference>
<feature type="region of interest" description="Disordered" evidence="12">
    <location>
        <begin position="474"/>
        <end position="565"/>
    </location>
</feature>
<feature type="compositionally biased region" description="Polar residues" evidence="12">
    <location>
        <begin position="186"/>
        <end position="197"/>
    </location>
</feature>
<feature type="compositionally biased region" description="Polar residues" evidence="12">
    <location>
        <begin position="719"/>
        <end position="734"/>
    </location>
</feature>
<keyword evidence="5" id="KW-0963">Cytoplasm</keyword>
<feature type="region of interest" description="Disordered" evidence="12">
    <location>
        <begin position="290"/>
        <end position="364"/>
    </location>
</feature>
<accession>A0ABD0JKA3</accession>
<organism evidence="14 15">
    <name type="scientific">Batillaria attramentaria</name>
    <dbReference type="NCBI Taxonomy" id="370345"/>
    <lineage>
        <taxon>Eukaryota</taxon>
        <taxon>Metazoa</taxon>
        <taxon>Spiralia</taxon>
        <taxon>Lophotrochozoa</taxon>
        <taxon>Mollusca</taxon>
        <taxon>Gastropoda</taxon>
        <taxon>Caenogastropoda</taxon>
        <taxon>Sorbeoconcha</taxon>
        <taxon>Cerithioidea</taxon>
        <taxon>Batillariidae</taxon>
        <taxon>Batillaria</taxon>
    </lineage>
</organism>
<feature type="region of interest" description="Disordered" evidence="12">
    <location>
        <begin position="115"/>
        <end position="201"/>
    </location>
</feature>
<keyword evidence="9" id="KW-0143">Chaperone</keyword>
<dbReference type="PROSITE" id="PS50053">
    <property type="entry name" value="UBIQUITIN_2"/>
    <property type="match status" value="1"/>
</dbReference>
<evidence type="ECO:0000256" key="11">
    <source>
        <dbReference type="ARBA" id="ARBA00030033"/>
    </source>
</evidence>
<keyword evidence="8" id="KW-0156">Chromatin regulator</keyword>
<evidence type="ECO:0000256" key="7">
    <source>
        <dbReference type="ARBA" id="ARBA00022703"/>
    </source>
</evidence>
<dbReference type="SMART" id="SM00213">
    <property type="entry name" value="UBQ"/>
    <property type="match status" value="1"/>
</dbReference>
<name>A0ABD0JKA3_9CAEN</name>
<feature type="compositionally biased region" description="Polar residues" evidence="12">
    <location>
        <begin position="1017"/>
        <end position="1031"/>
    </location>
</feature>
<feature type="compositionally biased region" description="Low complexity" evidence="12">
    <location>
        <begin position="474"/>
        <end position="553"/>
    </location>
</feature>
<dbReference type="InterPro" id="IPR000626">
    <property type="entry name" value="Ubiquitin-like_dom"/>
</dbReference>
<dbReference type="SUPFAM" id="SSF54236">
    <property type="entry name" value="Ubiquitin-like"/>
    <property type="match status" value="1"/>
</dbReference>
<evidence type="ECO:0000256" key="12">
    <source>
        <dbReference type="SAM" id="MobiDB-lite"/>
    </source>
</evidence>
<evidence type="ECO:0000256" key="3">
    <source>
        <dbReference type="ARBA" id="ARBA00004550"/>
    </source>
</evidence>
<keyword evidence="7" id="KW-0053">Apoptosis</keyword>
<dbReference type="PANTHER" id="PTHR15204">
    <property type="entry name" value="LARGE PROLINE-RICH PROTEIN BAG6"/>
    <property type="match status" value="1"/>
</dbReference>
<evidence type="ECO:0000313" key="14">
    <source>
        <dbReference type="EMBL" id="KAK7475429.1"/>
    </source>
</evidence>
<feature type="compositionally biased region" description="Polar residues" evidence="12">
    <location>
        <begin position="995"/>
        <end position="1007"/>
    </location>
</feature>
<feature type="region of interest" description="Disordered" evidence="12">
    <location>
        <begin position="1164"/>
        <end position="1188"/>
    </location>
</feature>
<evidence type="ECO:0000256" key="1">
    <source>
        <dbReference type="ARBA" id="ARBA00004123"/>
    </source>
</evidence>
<evidence type="ECO:0000256" key="5">
    <source>
        <dbReference type="ARBA" id="ARBA00022490"/>
    </source>
</evidence>
<keyword evidence="15" id="KW-1185">Reference proteome</keyword>
<evidence type="ECO:0000256" key="8">
    <source>
        <dbReference type="ARBA" id="ARBA00022853"/>
    </source>
</evidence>
<dbReference type="CDD" id="cd01809">
    <property type="entry name" value="Ubl_BAG6"/>
    <property type="match status" value="1"/>
</dbReference>
<feature type="domain" description="Ubiquitin-like" evidence="13">
    <location>
        <begin position="2"/>
        <end position="62"/>
    </location>
</feature>
<dbReference type="GO" id="GO:0006325">
    <property type="term" value="P:chromatin organization"/>
    <property type="evidence" value="ECO:0007669"/>
    <property type="project" value="UniProtKB-KW"/>
</dbReference>
<feature type="region of interest" description="Disordered" evidence="12">
    <location>
        <begin position="638"/>
        <end position="734"/>
    </location>
</feature>
<dbReference type="PANTHER" id="PTHR15204:SF0">
    <property type="entry name" value="LARGE PROLINE-RICH PROTEIN BAG6"/>
    <property type="match status" value="1"/>
</dbReference>
<dbReference type="Pfam" id="PF00240">
    <property type="entry name" value="ubiquitin"/>
    <property type="match status" value="1"/>
</dbReference>
<proteinExistence type="predicted"/>
<feature type="compositionally biased region" description="Low complexity" evidence="12">
    <location>
        <begin position="1068"/>
        <end position="1081"/>
    </location>
</feature>
<feature type="compositionally biased region" description="Low complexity" evidence="12">
    <location>
        <begin position="302"/>
        <end position="346"/>
    </location>
</feature>
<evidence type="ECO:0000256" key="10">
    <source>
        <dbReference type="ARBA" id="ARBA00023242"/>
    </source>
</evidence>
<keyword evidence="10" id="KW-0539">Nucleus</keyword>
<dbReference type="InterPro" id="IPR021925">
    <property type="entry name" value="BAG6"/>
</dbReference>
<evidence type="ECO:0000259" key="13">
    <source>
        <dbReference type="PROSITE" id="PS50053"/>
    </source>
</evidence>
<comment type="caution">
    <text evidence="14">The sequence shown here is derived from an EMBL/GenBank/DDBJ whole genome shotgun (WGS) entry which is preliminary data.</text>
</comment>
<gene>
    <name evidence="14" type="ORF">BaRGS_00033310</name>
</gene>
<dbReference type="GO" id="GO:0006915">
    <property type="term" value="P:apoptotic process"/>
    <property type="evidence" value="ECO:0007669"/>
    <property type="project" value="UniProtKB-KW"/>
</dbReference>
<protein>
    <recommendedName>
        <fullName evidence="11">BCL2-associated athanogene 6</fullName>
    </recommendedName>
</protein>
<feature type="compositionally biased region" description="Low complexity" evidence="12">
    <location>
        <begin position="975"/>
        <end position="994"/>
    </location>
</feature>
<sequence>MLDITVKTLDGQNKSFSTPEDTTVGQFKEKIANSIGIPADTQRLIFHGRVLQDEKPLKEYDVHGKVIHVVQRAPPSSLSSDSETGNSIAEAAQRLAQIQRNLALAEQAMRRLERLQATDSVSPGDGNTGALSRDTPAVLSQTPDNAGEEATPTEDSRPQGGAGPDAPPSEEDIAPGETQPEASRAGGTQSNAETGSRQARPCQLADSLRQVENMHQQLSPYILRLCDLASSDPEIPEEEVMPRQRMVDHVSEAMHALSHCYHNISDIIYELGPPPPRNLMAQRLPIYQSGPQPQNIVINAQPRNSNPSQRSGSSSALNNNASAQTATSSTQPTQHSPSATTTTAAPDSVRDSTLEEMGAPAPGEDPYVFVEVGPDSVTVNSISTHVVMSDDGGDMDEDLADLAGGAGINMAGMPSIPGLTGDVVNSIVQSVLQAHGVRQGQPVQVNVVPVPAGPMPAMGVMGPATINITHHRAAAPSGSTGNASSSGATATATSRSSTATSSTTASSNTNTSTPSRPASATAPSGAPSTAPGSGSATRGSRPPSSGPGLRPTAPGGPGGPGMPIFARIPVFRQRAPAFPPRGLLPMPLMQPTDIYLPCFSHHFITQGVRDMFDQRVQDPGAIAPGNIGNMMAGMMSTLFGQPQQRGPPMSERQSQQPGGTPQRSANDNSTRAQTNTTATQQGSISANPFAALFSQLLGGAPPPSTGQSGSGVGGGESPATSNPASADSQGSPMSDETFVRMLQGIRQQASQTVSGSPSSQTLAAFLQSLGENHSIVPGEGLLTDAFLCVAQHLTFTDLFNIFLGQTQPLSRLRQPLSRFVRENVLNGAEVTEANLRSATERLVEEMMPDIRSSLTGVRVRPDVDLDATMRNFFSHHMMACFKFITDSNVGDEQFGSQLYRDLRRILGEFVVLTPMCLHEGQSAFSVMLQNRLTSIMAGLSPMLRQWMTTMTLQYVNNFRESVSVRESDIQHYIVRTSTPRTTAPSTASSTAKPTVQSTAAAPSSGTGESPMEVDSPTRPSQVRQSSSTSAVQAPRTLDLPRRNERRETRPRPQPLSPASLVVNGNHTSSVSSPSASAASPSSRDDNWQEVVPAEWVPVIEADVQRQKTQRPPAPLSDAYLQGMPPKRRRPISSPENLAAEAAHEEELHSMLEVEVQRSLTDRLERDDDYNAERFPNAQQYFNTKPKPS</sequence>
<dbReference type="GO" id="GO:0005634">
    <property type="term" value="C:nucleus"/>
    <property type="evidence" value="ECO:0007669"/>
    <property type="project" value="UniProtKB-SubCell"/>
</dbReference>
<feature type="region of interest" description="Disordered" evidence="12">
    <location>
        <begin position="975"/>
        <end position="1086"/>
    </location>
</feature>